<proteinExistence type="predicted"/>
<dbReference type="AlphaFoldDB" id="A0A382EYQ9"/>
<organism evidence="1">
    <name type="scientific">marine metagenome</name>
    <dbReference type="NCBI Taxonomy" id="408172"/>
    <lineage>
        <taxon>unclassified sequences</taxon>
        <taxon>metagenomes</taxon>
        <taxon>ecological metagenomes</taxon>
    </lineage>
</organism>
<accession>A0A382EYQ9</accession>
<name>A0A382EYQ9_9ZZZZ</name>
<protein>
    <recommendedName>
        <fullName evidence="2">DUF3987 domain-containing protein</fullName>
    </recommendedName>
</protein>
<evidence type="ECO:0008006" key="2">
    <source>
        <dbReference type="Google" id="ProtNLM"/>
    </source>
</evidence>
<sequence>MKKYHPFSEKIVDILVRKVNNDNRHFFRILTGYYLSKVASMMRCNIQTNDRDVIPVNTYVLNLMVSGTGKGHSTNILEREFVAHFKKEFLNNIFPRKAEENIQTLAQERSQARLNNGQSILPLNEEYEIQLDKFQRHFDRLGELAFSFDSGTSPAVKQMREKLLLASAGSMNLELDEVGSHISANTDVLNTFLELYDVGLVKQKLIKNTVENIRSEELPGNTPTNLMMFGTPTKLLDGGRVEDEFRQFLETGYARRLLFGYTVDSHRTKYASAQERYQQMIDVNLAKDMLAIQQTFTNFAKRPFNPVLQMSEANSVYLIQYQMKCEEAADDMKDHMSIHKAEMSHRYYKAIKLAGAYTFADNSTEITQDHLDYAISVVEDSGEAFHTLMRKQGPYERLAHYLADCDNDVTQHELMEELPFYKGSEAQRKDLM</sequence>
<gene>
    <name evidence="1" type="ORF">METZ01_LOCUS207957</name>
</gene>
<feature type="non-terminal residue" evidence="1">
    <location>
        <position position="432"/>
    </location>
</feature>
<feature type="non-terminal residue" evidence="1">
    <location>
        <position position="1"/>
    </location>
</feature>
<reference evidence="1" key="1">
    <citation type="submission" date="2018-05" db="EMBL/GenBank/DDBJ databases">
        <authorList>
            <person name="Lanie J.A."/>
            <person name="Ng W.-L."/>
            <person name="Kazmierczak K.M."/>
            <person name="Andrzejewski T.M."/>
            <person name="Davidsen T.M."/>
            <person name="Wayne K.J."/>
            <person name="Tettelin H."/>
            <person name="Glass J.I."/>
            <person name="Rusch D."/>
            <person name="Podicherti R."/>
            <person name="Tsui H.-C.T."/>
            <person name="Winkler M.E."/>
        </authorList>
    </citation>
    <scope>NUCLEOTIDE SEQUENCE</scope>
</reference>
<evidence type="ECO:0000313" key="1">
    <source>
        <dbReference type="EMBL" id="SVB55103.1"/>
    </source>
</evidence>
<dbReference type="EMBL" id="UINC01046724">
    <property type="protein sequence ID" value="SVB55103.1"/>
    <property type="molecule type" value="Genomic_DNA"/>
</dbReference>